<keyword evidence="7" id="KW-1133">Transmembrane helix</keyword>
<dbReference type="InterPro" id="IPR017560">
    <property type="entry name" value="Cyt_c_biogenesis_CcmI"/>
</dbReference>
<accession>A0A919CMY5</accession>
<evidence type="ECO:0000313" key="9">
    <source>
        <dbReference type="EMBL" id="GHD42985.1"/>
    </source>
</evidence>
<comment type="subcellular location">
    <subcellularLocation>
        <location evidence="1">Cell envelope</location>
    </subcellularLocation>
</comment>
<name>A0A919CMY5_9PROT</name>
<dbReference type="RefSeq" id="WP_189987697.1">
    <property type="nucleotide sequence ID" value="NZ_BMZS01000002.1"/>
</dbReference>
<dbReference type="EMBL" id="BMZS01000002">
    <property type="protein sequence ID" value="GHD42985.1"/>
    <property type="molecule type" value="Genomic_DNA"/>
</dbReference>
<keyword evidence="6" id="KW-0175">Coiled coil</keyword>
<keyword evidence="4 5" id="KW-0802">TPR repeat</keyword>
<dbReference type="Gene3D" id="1.25.40.10">
    <property type="entry name" value="Tetratricopeptide repeat domain"/>
    <property type="match status" value="2"/>
</dbReference>
<evidence type="ECO:0000256" key="1">
    <source>
        <dbReference type="ARBA" id="ARBA00004196"/>
    </source>
</evidence>
<evidence type="ECO:0000256" key="2">
    <source>
        <dbReference type="ARBA" id="ARBA00022737"/>
    </source>
</evidence>
<dbReference type="AlphaFoldDB" id="A0A919CMY5"/>
<dbReference type="GO" id="GO:0017004">
    <property type="term" value="P:cytochrome complex assembly"/>
    <property type="evidence" value="ECO:0007669"/>
    <property type="project" value="UniProtKB-KW"/>
</dbReference>
<dbReference type="PROSITE" id="PS50293">
    <property type="entry name" value="TPR_REGION"/>
    <property type="match status" value="1"/>
</dbReference>
<dbReference type="PANTHER" id="PTHR47870">
    <property type="entry name" value="CYTOCHROME C-TYPE BIOGENESIS PROTEIN CCMH"/>
    <property type="match status" value="1"/>
</dbReference>
<dbReference type="InterPro" id="IPR019734">
    <property type="entry name" value="TPR_rpt"/>
</dbReference>
<evidence type="ECO:0000259" key="8">
    <source>
        <dbReference type="Pfam" id="PF23914"/>
    </source>
</evidence>
<keyword evidence="10" id="KW-1185">Reference proteome</keyword>
<dbReference type="InterPro" id="IPR051263">
    <property type="entry name" value="C-type_cytochrome_biogenesis"/>
</dbReference>
<comment type="caution">
    <text evidence="9">The sequence shown here is derived from an EMBL/GenBank/DDBJ whole genome shotgun (WGS) entry which is preliminary data.</text>
</comment>
<evidence type="ECO:0000256" key="5">
    <source>
        <dbReference type="PROSITE-ProRule" id="PRU00339"/>
    </source>
</evidence>
<feature type="domain" description="Cytochrome c-type biogenesis protein H TPR" evidence="8">
    <location>
        <begin position="335"/>
        <end position="458"/>
    </location>
</feature>
<proteinExistence type="predicted"/>
<dbReference type="SMART" id="SM00028">
    <property type="entry name" value="TPR"/>
    <property type="match status" value="3"/>
</dbReference>
<reference evidence="9" key="2">
    <citation type="submission" date="2020-09" db="EMBL/GenBank/DDBJ databases">
        <authorList>
            <person name="Sun Q."/>
            <person name="Kim S."/>
        </authorList>
    </citation>
    <scope>NUCLEOTIDE SEQUENCE</scope>
    <source>
        <strain evidence="9">KCTC 42651</strain>
    </source>
</reference>
<evidence type="ECO:0000256" key="6">
    <source>
        <dbReference type="SAM" id="Coils"/>
    </source>
</evidence>
<evidence type="ECO:0000256" key="3">
    <source>
        <dbReference type="ARBA" id="ARBA00022748"/>
    </source>
</evidence>
<feature type="coiled-coil region" evidence="6">
    <location>
        <begin position="30"/>
        <end position="76"/>
    </location>
</feature>
<dbReference type="Pfam" id="PF23914">
    <property type="entry name" value="TPR_CcmH_CycH"/>
    <property type="match status" value="2"/>
</dbReference>
<keyword evidence="7" id="KW-0472">Membrane</keyword>
<dbReference type="Proteomes" id="UP000630353">
    <property type="component" value="Unassembled WGS sequence"/>
</dbReference>
<dbReference type="PANTHER" id="PTHR47870:SF1">
    <property type="entry name" value="CYTOCHROME C-TYPE BIOGENESIS PROTEIN CCMH"/>
    <property type="match status" value="1"/>
</dbReference>
<dbReference type="PROSITE" id="PS50005">
    <property type="entry name" value="TPR"/>
    <property type="match status" value="1"/>
</dbReference>
<dbReference type="InterPro" id="IPR056413">
    <property type="entry name" value="TPR_CcmH_CycH"/>
</dbReference>
<keyword evidence="2" id="KW-0677">Repeat</keyword>
<feature type="repeat" description="TPR" evidence="5">
    <location>
        <begin position="350"/>
        <end position="383"/>
    </location>
</feature>
<evidence type="ECO:0000256" key="4">
    <source>
        <dbReference type="ARBA" id="ARBA00022803"/>
    </source>
</evidence>
<sequence length="473" mass="51095">MMLWIVIGVLLLAAVLALLAPLVRRPAPAADRAEHGFEVLRDQLAEVERDRAAGRLDAASAEAARLEIERRLLAEADRHAGGRTGETVPEEAGRRRRMAAAALVILAVPIGSVALYLMHGRPDLPDAPLASRSAERARMAEVAESRRGLGEMATELERRLAEQPGDVEGWLLLGRTRMTLGDTDAAVEAFRNAAVAGSGDPLAFSQLGEALVRANDGVVGQEARDAFAKALEKMPGEPRSRFYMGVASEQAGNLQEALDWWLALEADTPPDAPWRQVLSTRIEQVAGRSGADLAALRAKVRGGRPAQPPVGPSSEDLAAAQQMAPEDRLAMIEGMVAGLAARLEANPDDLEGWRRLGRSYLVLNKRDEAIEAYRRAAEVAPDDVEVLLDYAHALFPPGTSERDIPPAFATVIAQVRELEPDNAEGLFFGGLLAMRRGDHAEARDLWSRLVEKLPADSPIRAAVQKRLDALPTN</sequence>
<gene>
    <name evidence="9" type="ORF">GCM10017083_08570</name>
</gene>
<organism evidence="9 10">
    <name type="scientific">Thalassobaculum fulvum</name>
    <dbReference type="NCBI Taxonomy" id="1633335"/>
    <lineage>
        <taxon>Bacteria</taxon>
        <taxon>Pseudomonadati</taxon>
        <taxon>Pseudomonadota</taxon>
        <taxon>Alphaproteobacteria</taxon>
        <taxon>Rhodospirillales</taxon>
        <taxon>Thalassobaculaceae</taxon>
        <taxon>Thalassobaculum</taxon>
    </lineage>
</organism>
<evidence type="ECO:0000313" key="10">
    <source>
        <dbReference type="Proteomes" id="UP000630353"/>
    </source>
</evidence>
<feature type="transmembrane region" description="Helical" evidence="7">
    <location>
        <begin position="98"/>
        <end position="118"/>
    </location>
</feature>
<dbReference type="NCBIfam" id="TIGR03142">
    <property type="entry name" value="cytochro_ccmI"/>
    <property type="match status" value="1"/>
</dbReference>
<dbReference type="InterPro" id="IPR011990">
    <property type="entry name" value="TPR-like_helical_dom_sf"/>
</dbReference>
<dbReference type="GO" id="GO:0030313">
    <property type="term" value="C:cell envelope"/>
    <property type="evidence" value="ECO:0007669"/>
    <property type="project" value="UniProtKB-SubCell"/>
</dbReference>
<reference evidence="9" key="1">
    <citation type="journal article" date="2014" name="Int. J. Syst. Evol. Microbiol.">
        <title>Complete genome sequence of Corynebacterium casei LMG S-19264T (=DSM 44701T), isolated from a smear-ripened cheese.</title>
        <authorList>
            <consortium name="US DOE Joint Genome Institute (JGI-PGF)"/>
            <person name="Walter F."/>
            <person name="Albersmeier A."/>
            <person name="Kalinowski J."/>
            <person name="Ruckert C."/>
        </authorList>
    </citation>
    <scope>NUCLEOTIDE SEQUENCE</scope>
    <source>
        <strain evidence="9">KCTC 42651</strain>
    </source>
</reference>
<protein>
    <submittedName>
        <fullName evidence="9">C-type cytochrome biogenesis protein CcmI</fullName>
    </submittedName>
</protein>
<feature type="domain" description="Cytochrome c-type biogenesis protein H TPR" evidence="8">
    <location>
        <begin position="148"/>
        <end position="273"/>
    </location>
</feature>
<keyword evidence="3" id="KW-0201">Cytochrome c-type biogenesis</keyword>
<keyword evidence="7" id="KW-0812">Transmembrane</keyword>
<dbReference type="SUPFAM" id="SSF48452">
    <property type="entry name" value="TPR-like"/>
    <property type="match status" value="1"/>
</dbReference>
<evidence type="ECO:0000256" key="7">
    <source>
        <dbReference type="SAM" id="Phobius"/>
    </source>
</evidence>